<keyword evidence="1" id="KW-0812">Transmembrane</keyword>
<keyword evidence="4" id="KW-1185">Reference proteome</keyword>
<comment type="caution">
    <text evidence="3">The sequence shown here is derived from an EMBL/GenBank/DDBJ whole genome shotgun (WGS) entry which is preliminary data.</text>
</comment>
<dbReference type="RefSeq" id="WP_378612789.1">
    <property type="nucleotide sequence ID" value="NZ_JBHSAX010000013.1"/>
</dbReference>
<feature type="transmembrane region" description="Helical" evidence="1">
    <location>
        <begin position="77"/>
        <end position="110"/>
    </location>
</feature>
<dbReference type="Pfam" id="PF08044">
    <property type="entry name" value="DUF1707"/>
    <property type="match status" value="1"/>
</dbReference>
<feature type="domain" description="DUF1707" evidence="2">
    <location>
        <begin position="7"/>
        <end position="58"/>
    </location>
</feature>
<evidence type="ECO:0000313" key="3">
    <source>
        <dbReference type="EMBL" id="MFC3963055.1"/>
    </source>
</evidence>
<evidence type="ECO:0000256" key="1">
    <source>
        <dbReference type="SAM" id="Phobius"/>
    </source>
</evidence>
<dbReference type="EMBL" id="JBHSAX010000013">
    <property type="protein sequence ID" value="MFC3963055.1"/>
    <property type="molecule type" value="Genomic_DNA"/>
</dbReference>
<organism evidence="3 4">
    <name type="scientific">Nocardia jiangsuensis</name>
    <dbReference type="NCBI Taxonomy" id="1691563"/>
    <lineage>
        <taxon>Bacteria</taxon>
        <taxon>Bacillati</taxon>
        <taxon>Actinomycetota</taxon>
        <taxon>Actinomycetes</taxon>
        <taxon>Mycobacteriales</taxon>
        <taxon>Nocardiaceae</taxon>
        <taxon>Nocardia</taxon>
    </lineage>
</organism>
<protein>
    <submittedName>
        <fullName evidence="3">DUF1707 domain-containing protein</fullName>
    </submittedName>
</protein>
<evidence type="ECO:0000259" key="2">
    <source>
        <dbReference type="Pfam" id="PF08044"/>
    </source>
</evidence>
<reference evidence="4" key="1">
    <citation type="journal article" date="2019" name="Int. J. Syst. Evol. Microbiol.">
        <title>The Global Catalogue of Microorganisms (GCM) 10K type strain sequencing project: providing services to taxonomists for standard genome sequencing and annotation.</title>
        <authorList>
            <consortium name="The Broad Institute Genomics Platform"/>
            <consortium name="The Broad Institute Genome Sequencing Center for Infectious Disease"/>
            <person name="Wu L."/>
            <person name="Ma J."/>
        </authorList>
    </citation>
    <scope>NUCLEOTIDE SEQUENCE [LARGE SCALE GENOMIC DNA]</scope>
    <source>
        <strain evidence="4">CGMCC 4.7330</strain>
    </source>
</reference>
<gene>
    <name evidence="3" type="ORF">ACFO0B_13755</name>
</gene>
<keyword evidence="1" id="KW-0472">Membrane</keyword>
<dbReference type="Proteomes" id="UP001595696">
    <property type="component" value="Unassembled WGS sequence"/>
</dbReference>
<evidence type="ECO:0000313" key="4">
    <source>
        <dbReference type="Proteomes" id="UP001595696"/>
    </source>
</evidence>
<name>A0ABV8DTQ9_9NOCA</name>
<dbReference type="InterPro" id="IPR012551">
    <property type="entry name" value="DUF1707_SHOCT-like"/>
</dbReference>
<sequence length="118" mass="12275">MAASDPRAGDADRERAMRELTEHLGSGRLSLPEFEVRSAAVAAAESRAELAESFADLPAGVPPGPPGPAPRPGVRRAVLATALACLALLLTVLTGQWAWLLGLLAVPLLLRPVLVRPG</sequence>
<keyword evidence="1" id="KW-1133">Transmembrane helix</keyword>
<accession>A0ABV8DTQ9</accession>
<proteinExistence type="predicted"/>